<dbReference type="Proteomes" id="UP001501323">
    <property type="component" value="Unassembled WGS sequence"/>
</dbReference>
<proteinExistence type="predicted"/>
<dbReference type="PROSITE" id="PS51782">
    <property type="entry name" value="LYSM"/>
    <property type="match status" value="1"/>
</dbReference>
<name>A0ABP9DRI7_9GAMM</name>
<keyword evidence="4" id="KW-1185">Reference proteome</keyword>
<accession>A0ABP9DRI7</accession>
<dbReference type="RefSeq" id="WP_345293940.1">
    <property type="nucleotide sequence ID" value="NZ_BAABJY010000001.1"/>
</dbReference>
<organism evidence="3 4">
    <name type="scientific">Luteimonas vadosa</name>
    <dbReference type="NCBI Taxonomy" id="1165507"/>
    <lineage>
        <taxon>Bacteria</taxon>
        <taxon>Pseudomonadati</taxon>
        <taxon>Pseudomonadota</taxon>
        <taxon>Gammaproteobacteria</taxon>
        <taxon>Lysobacterales</taxon>
        <taxon>Lysobacteraceae</taxon>
        <taxon>Luteimonas</taxon>
    </lineage>
</organism>
<feature type="region of interest" description="Disordered" evidence="1">
    <location>
        <begin position="1"/>
        <end position="63"/>
    </location>
</feature>
<evidence type="ECO:0000313" key="3">
    <source>
        <dbReference type="EMBL" id="GAA4856573.1"/>
    </source>
</evidence>
<feature type="compositionally biased region" description="Pro residues" evidence="1">
    <location>
        <begin position="1"/>
        <end position="11"/>
    </location>
</feature>
<dbReference type="InterPro" id="IPR018392">
    <property type="entry name" value="LysM"/>
</dbReference>
<dbReference type="PANTHER" id="PTHR34700">
    <property type="entry name" value="POTASSIUM BINDING PROTEIN KBP"/>
    <property type="match status" value="1"/>
</dbReference>
<dbReference type="SUPFAM" id="SSF54106">
    <property type="entry name" value="LysM domain"/>
    <property type="match status" value="1"/>
</dbReference>
<feature type="domain" description="LysM" evidence="2">
    <location>
        <begin position="64"/>
        <end position="113"/>
    </location>
</feature>
<dbReference type="InterPro" id="IPR052196">
    <property type="entry name" value="Bact_Kbp"/>
</dbReference>
<dbReference type="Pfam" id="PF01476">
    <property type="entry name" value="LysM"/>
    <property type="match status" value="1"/>
</dbReference>
<evidence type="ECO:0000256" key="1">
    <source>
        <dbReference type="SAM" id="MobiDB-lite"/>
    </source>
</evidence>
<evidence type="ECO:0000313" key="4">
    <source>
        <dbReference type="Proteomes" id="UP001501323"/>
    </source>
</evidence>
<gene>
    <name evidence="3" type="ORF">GCM10023332_05300</name>
</gene>
<dbReference type="CDD" id="cd00118">
    <property type="entry name" value="LysM"/>
    <property type="match status" value="1"/>
</dbReference>
<sequence>MSPSRKPPAPLDPGSLSLPAGKHESADFSKVRSGVSGTARPPRDPGFANVRSSTSSTAETVGHRMHTVAKGDTLSHIAQAHYGKASAWPRIFEANRDQLDDPDRIFPGQVLRIPRIEP</sequence>
<feature type="compositionally biased region" description="Basic and acidic residues" evidence="1">
    <location>
        <begin position="21"/>
        <end position="30"/>
    </location>
</feature>
<reference evidence="4" key="1">
    <citation type="journal article" date="2019" name="Int. J. Syst. Evol. Microbiol.">
        <title>The Global Catalogue of Microorganisms (GCM) 10K type strain sequencing project: providing services to taxonomists for standard genome sequencing and annotation.</title>
        <authorList>
            <consortium name="The Broad Institute Genomics Platform"/>
            <consortium name="The Broad Institute Genome Sequencing Center for Infectious Disease"/>
            <person name="Wu L."/>
            <person name="Ma J."/>
        </authorList>
    </citation>
    <scope>NUCLEOTIDE SEQUENCE [LARGE SCALE GENOMIC DNA]</scope>
    <source>
        <strain evidence="4">JCM 18392</strain>
    </source>
</reference>
<dbReference type="Gene3D" id="3.10.350.10">
    <property type="entry name" value="LysM domain"/>
    <property type="match status" value="1"/>
</dbReference>
<protein>
    <submittedName>
        <fullName evidence="3">LysM peptidoglycan-binding domain-containing protein</fullName>
    </submittedName>
</protein>
<dbReference type="SMART" id="SM00257">
    <property type="entry name" value="LysM"/>
    <property type="match status" value="1"/>
</dbReference>
<dbReference type="PANTHER" id="PTHR34700:SF4">
    <property type="entry name" value="PHAGE-LIKE ELEMENT PBSX PROTEIN XKDP"/>
    <property type="match status" value="1"/>
</dbReference>
<feature type="compositionally biased region" description="Polar residues" evidence="1">
    <location>
        <begin position="50"/>
        <end position="59"/>
    </location>
</feature>
<dbReference type="InterPro" id="IPR036779">
    <property type="entry name" value="LysM_dom_sf"/>
</dbReference>
<dbReference type="EMBL" id="BAABJY010000001">
    <property type="protein sequence ID" value="GAA4856573.1"/>
    <property type="molecule type" value="Genomic_DNA"/>
</dbReference>
<evidence type="ECO:0000259" key="2">
    <source>
        <dbReference type="PROSITE" id="PS51782"/>
    </source>
</evidence>
<comment type="caution">
    <text evidence="3">The sequence shown here is derived from an EMBL/GenBank/DDBJ whole genome shotgun (WGS) entry which is preliminary data.</text>
</comment>